<feature type="signal peptide" evidence="5">
    <location>
        <begin position="1"/>
        <end position="16"/>
    </location>
</feature>
<organism evidence="7 8">
    <name type="scientific">Penaeus vannamei</name>
    <name type="common">Whiteleg shrimp</name>
    <name type="synonym">Litopenaeus vannamei</name>
    <dbReference type="NCBI Taxonomy" id="6689"/>
    <lineage>
        <taxon>Eukaryota</taxon>
        <taxon>Metazoa</taxon>
        <taxon>Ecdysozoa</taxon>
        <taxon>Arthropoda</taxon>
        <taxon>Crustacea</taxon>
        <taxon>Multicrustacea</taxon>
        <taxon>Malacostraca</taxon>
        <taxon>Eumalacostraca</taxon>
        <taxon>Eucarida</taxon>
        <taxon>Decapoda</taxon>
        <taxon>Dendrobranchiata</taxon>
        <taxon>Penaeoidea</taxon>
        <taxon>Penaeidae</taxon>
        <taxon>Penaeus</taxon>
    </lineage>
</organism>
<dbReference type="InterPro" id="IPR001314">
    <property type="entry name" value="Peptidase_S1A"/>
</dbReference>
<dbReference type="PANTHER" id="PTHR24264:SF54">
    <property type="entry name" value="PEPTIDASE S1 DOMAIN-CONTAINING PROTEIN"/>
    <property type="match status" value="1"/>
</dbReference>
<accession>A0A423SGQ9</accession>
<feature type="chain" id="PRO_5019439334" evidence="5">
    <location>
        <begin position="17"/>
        <end position="263"/>
    </location>
</feature>
<reference evidence="7 8" key="2">
    <citation type="submission" date="2019-01" db="EMBL/GenBank/DDBJ databases">
        <title>The decoding of complex shrimp genome reveals the adaptation for benthos swimmer, frequently molting mechanism and breeding impact on genome.</title>
        <authorList>
            <person name="Sun Y."/>
            <person name="Gao Y."/>
            <person name="Yu Y."/>
        </authorList>
    </citation>
    <scope>NUCLEOTIDE SEQUENCE [LARGE SCALE GENOMIC DNA]</scope>
    <source>
        <tissue evidence="7">Muscle</tissue>
    </source>
</reference>
<dbReference type="SUPFAM" id="SSF50494">
    <property type="entry name" value="Trypsin-like serine proteases"/>
    <property type="match status" value="1"/>
</dbReference>
<keyword evidence="2" id="KW-0378">Hydrolase</keyword>
<dbReference type="OrthoDB" id="10061449at2759"/>
<evidence type="ECO:0000259" key="6">
    <source>
        <dbReference type="PROSITE" id="PS50240"/>
    </source>
</evidence>
<evidence type="ECO:0000313" key="7">
    <source>
        <dbReference type="EMBL" id="ROT63323.1"/>
    </source>
</evidence>
<keyword evidence="4" id="KW-1015">Disulfide bond</keyword>
<dbReference type="InterPro" id="IPR001254">
    <property type="entry name" value="Trypsin_dom"/>
</dbReference>
<keyword evidence="1" id="KW-0645">Protease</keyword>
<keyword evidence="5" id="KW-0732">Signal</keyword>
<evidence type="ECO:0000256" key="4">
    <source>
        <dbReference type="ARBA" id="ARBA00023157"/>
    </source>
</evidence>
<dbReference type="InterPro" id="IPR018114">
    <property type="entry name" value="TRYPSIN_HIS"/>
</dbReference>
<evidence type="ECO:0000256" key="1">
    <source>
        <dbReference type="ARBA" id="ARBA00022670"/>
    </source>
</evidence>
<evidence type="ECO:0000256" key="5">
    <source>
        <dbReference type="SAM" id="SignalP"/>
    </source>
</evidence>
<name>A0A423SGQ9_PENVA</name>
<dbReference type="GO" id="GO:0005615">
    <property type="term" value="C:extracellular space"/>
    <property type="evidence" value="ECO:0007669"/>
    <property type="project" value="TreeGrafter"/>
</dbReference>
<evidence type="ECO:0000313" key="8">
    <source>
        <dbReference type="Proteomes" id="UP000283509"/>
    </source>
</evidence>
<protein>
    <submittedName>
        <fullName evidence="7">Plasminogen activator sPA</fullName>
    </submittedName>
</protein>
<dbReference type="Gene3D" id="2.40.10.10">
    <property type="entry name" value="Trypsin-like serine proteases"/>
    <property type="match status" value="2"/>
</dbReference>
<feature type="domain" description="Peptidase S1" evidence="6">
    <location>
        <begin position="25"/>
        <end position="256"/>
    </location>
</feature>
<keyword evidence="8" id="KW-1185">Reference proteome</keyword>
<dbReference type="InterPro" id="IPR009003">
    <property type="entry name" value="Peptidase_S1_PA"/>
</dbReference>
<reference evidence="7 8" key="1">
    <citation type="submission" date="2018-04" db="EMBL/GenBank/DDBJ databases">
        <authorList>
            <person name="Zhang X."/>
            <person name="Yuan J."/>
            <person name="Li F."/>
            <person name="Xiang J."/>
        </authorList>
    </citation>
    <scope>NUCLEOTIDE SEQUENCE [LARGE SCALE GENOMIC DNA]</scope>
    <source>
        <tissue evidence="7">Muscle</tissue>
    </source>
</reference>
<dbReference type="STRING" id="6689.A0A423SGQ9"/>
<dbReference type="InterPro" id="IPR043504">
    <property type="entry name" value="Peptidase_S1_PA_chymotrypsin"/>
</dbReference>
<evidence type="ECO:0000256" key="2">
    <source>
        <dbReference type="ARBA" id="ARBA00022801"/>
    </source>
</evidence>
<dbReference type="InterPro" id="IPR050127">
    <property type="entry name" value="Serine_Proteases_S1"/>
</dbReference>
<dbReference type="EMBL" id="QCYY01003450">
    <property type="protein sequence ID" value="ROT63323.1"/>
    <property type="molecule type" value="Genomic_DNA"/>
</dbReference>
<dbReference type="PROSITE" id="PS50240">
    <property type="entry name" value="TRYPSIN_DOM"/>
    <property type="match status" value="1"/>
</dbReference>
<gene>
    <name evidence="7" type="ORF">C7M84_018800</name>
</gene>
<dbReference type="AlphaFoldDB" id="A0A423SGQ9"/>
<dbReference type="PANTHER" id="PTHR24264">
    <property type="entry name" value="TRYPSIN-RELATED"/>
    <property type="match status" value="1"/>
</dbReference>
<sequence>MKFTIAFLCLFGCVLAERARQDTKIAGGHVAFPGEIPWLVSIEATNFQESWPLCGGTLVSTEWVLTAAHCLDSEKPEWLWVVSGEADRNLNEGSEQYLYVDYFIQHPDYIYWLNPYQNDVALILLDPVLDLYTSLPPLPSSPAPLTGPCWEAGWGATSEGAPGSDKLMWTEVALLSSTQCEAAYNAAHDPNALCAGASGAGACVGDNGGGLACVDGDGYVVLGGIMSWREGCALPGKPAVYMDIYRYMDWIIATIQSSEKIKE</sequence>
<evidence type="ECO:0000256" key="3">
    <source>
        <dbReference type="ARBA" id="ARBA00022825"/>
    </source>
</evidence>
<dbReference type="FunFam" id="2.40.10.10:FF:000068">
    <property type="entry name" value="transmembrane protease serine 2"/>
    <property type="match status" value="1"/>
</dbReference>
<keyword evidence="3" id="KW-0720">Serine protease</keyword>
<dbReference type="Pfam" id="PF00089">
    <property type="entry name" value="Trypsin"/>
    <property type="match status" value="1"/>
</dbReference>
<dbReference type="GO" id="GO:0004252">
    <property type="term" value="F:serine-type endopeptidase activity"/>
    <property type="evidence" value="ECO:0007669"/>
    <property type="project" value="InterPro"/>
</dbReference>
<dbReference type="SMART" id="SM00020">
    <property type="entry name" value="Tryp_SPc"/>
    <property type="match status" value="1"/>
</dbReference>
<dbReference type="Proteomes" id="UP000283509">
    <property type="component" value="Unassembled WGS sequence"/>
</dbReference>
<proteinExistence type="predicted"/>
<dbReference type="GO" id="GO:0006508">
    <property type="term" value="P:proteolysis"/>
    <property type="evidence" value="ECO:0007669"/>
    <property type="project" value="UniProtKB-KW"/>
</dbReference>
<dbReference type="PRINTS" id="PR00722">
    <property type="entry name" value="CHYMOTRYPSIN"/>
</dbReference>
<dbReference type="CDD" id="cd00190">
    <property type="entry name" value="Tryp_SPc"/>
    <property type="match status" value="1"/>
</dbReference>
<comment type="caution">
    <text evidence="7">The sequence shown here is derived from an EMBL/GenBank/DDBJ whole genome shotgun (WGS) entry which is preliminary data.</text>
</comment>
<dbReference type="PROSITE" id="PS00134">
    <property type="entry name" value="TRYPSIN_HIS"/>
    <property type="match status" value="1"/>
</dbReference>